<keyword evidence="3" id="KW-1185">Reference proteome</keyword>
<evidence type="ECO:0000256" key="1">
    <source>
        <dbReference type="SAM" id="MobiDB-lite"/>
    </source>
</evidence>
<dbReference type="EMBL" id="DS028118">
    <property type="protein sequence ID" value="EEY57767.1"/>
    <property type="molecule type" value="Genomic_DNA"/>
</dbReference>
<name>D0MQJ8_PHYIT</name>
<evidence type="ECO:0000313" key="3">
    <source>
        <dbReference type="Proteomes" id="UP000006643"/>
    </source>
</evidence>
<feature type="compositionally biased region" description="Acidic residues" evidence="1">
    <location>
        <begin position="43"/>
        <end position="60"/>
    </location>
</feature>
<dbReference type="VEuPathDB" id="FungiDB:PITG_00340"/>
<organism evidence="2 3">
    <name type="scientific">Phytophthora infestans (strain T30-4)</name>
    <name type="common">Potato late blight agent</name>
    <dbReference type="NCBI Taxonomy" id="403677"/>
    <lineage>
        <taxon>Eukaryota</taxon>
        <taxon>Sar</taxon>
        <taxon>Stramenopiles</taxon>
        <taxon>Oomycota</taxon>
        <taxon>Peronosporomycetes</taxon>
        <taxon>Peronosporales</taxon>
        <taxon>Peronosporaceae</taxon>
        <taxon>Phytophthora</taxon>
    </lineage>
</organism>
<protein>
    <submittedName>
        <fullName evidence="2">Uncharacterized protein</fullName>
    </submittedName>
</protein>
<dbReference type="RefSeq" id="XP_002908953.1">
    <property type="nucleotide sequence ID" value="XM_002908907.1"/>
</dbReference>
<accession>D0MQJ8</accession>
<proteinExistence type="predicted"/>
<dbReference type="KEGG" id="pif:PITG_00340"/>
<sequence>MPDHCRLMGYGDAYTSAELESDAEAALDASNEAGSEAPVVSDDPSDAAVEPDSEASDDPEVSALEVAEAVVFAETRVQIAPILTIALSLKP</sequence>
<dbReference type="AlphaFoldDB" id="D0MQJ8"/>
<dbReference type="HOGENOM" id="CLU_2431754_0_0_1"/>
<dbReference type="Proteomes" id="UP000006643">
    <property type="component" value="Unassembled WGS sequence"/>
</dbReference>
<dbReference type="GeneID" id="9477085"/>
<reference evidence="3" key="1">
    <citation type="journal article" date="2009" name="Nature">
        <title>Genome sequence and analysis of the Irish potato famine pathogen Phytophthora infestans.</title>
        <authorList>
            <consortium name="The Broad Institute Genome Sequencing Platform"/>
            <person name="Haas B.J."/>
            <person name="Kamoun S."/>
            <person name="Zody M.C."/>
            <person name="Jiang R.H."/>
            <person name="Handsaker R.E."/>
            <person name="Cano L.M."/>
            <person name="Grabherr M."/>
            <person name="Kodira C.D."/>
            <person name="Raffaele S."/>
            <person name="Torto-Alalibo T."/>
            <person name="Bozkurt T.O."/>
            <person name="Ah-Fong A.M."/>
            <person name="Alvarado L."/>
            <person name="Anderson V.L."/>
            <person name="Armstrong M.R."/>
            <person name="Avrova A."/>
            <person name="Baxter L."/>
            <person name="Beynon J."/>
            <person name="Boevink P.C."/>
            <person name="Bollmann S.R."/>
            <person name="Bos J.I."/>
            <person name="Bulone V."/>
            <person name="Cai G."/>
            <person name="Cakir C."/>
            <person name="Carrington J.C."/>
            <person name="Chawner M."/>
            <person name="Conti L."/>
            <person name="Costanzo S."/>
            <person name="Ewan R."/>
            <person name="Fahlgren N."/>
            <person name="Fischbach M.A."/>
            <person name="Fugelstad J."/>
            <person name="Gilroy E.M."/>
            <person name="Gnerre S."/>
            <person name="Green P.J."/>
            <person name="Grenville-Briggs L.J."/>
            <person name="Griffith J."/>
            <person name="Grunwald N.J."/>
            <person name="Horn K."/>
            <person name="Horner N.R."/>
            <person name="Hu C.H."/>
            <person name="Huitema E."/>
            <person name="Jeong D.H."/>
            <person name="Jones A.M."/>
            <person name="Jones J.D."/>
            <person name="Jones R.W."/>
            <person name="Karlsson E.K."/>
            <person name="Kunjeti S.G."/>
            <person name="Lamour K."/>
            <person name="Liu Z."/>
            <person name="Ma L."/>
            <person name="Maclean D."/>
            <person name="Chibucos M.C."/>
            <person name="McDonald H."/>
            <person name="McWalters J."/>
            <person name="Meijer H.J."/>
            <person name="Morgan W."/>
            <person name="Morris P.F."/>
            <person name="Munro C.A."/>
            <person name="O'Neill K."/>
            <person name="Ospina-Giraldo M."/>
            <person name="Pinzon A."/>
            <person name="Pritchard L."/>
            <person name="Ramsahoye B."/>
            <person name="Ren Q."/>
            <person name="Restrepo S."/>
            <person name="Roy S."/>
            <person name="Sadanandom A."/>
            <person name="Savidor A."/>
            <person name="Schornack S."/>
            <person name="Schwartz D.C."/>
            <person name="Schumann U.D."/>
            <person name="Schwessinger B."/>
            <person name="Seyer L."/>
            <person name="Sharpe T."/>
            <person name="Silvar C."/>
            <person name="Song J."/>
            <person name="Studholme D.J."/>
            <person name="Sykes S."/>
            <person name="Thines M."/>
            <person name="van de Vondervoort P.J."/>
            <person name="Phuntumart V."/>
            <person name="Wawra S."/>
            <person name="Weide R."/>
            <person name="Win J."/>
            <person name="Young C."/>
            <person name="Zhou S."/>
            <person name="Fry W."/>
            <person name="Meyers B.C."/>
            <person name="van West P."/>
            <person name="Ristaino J."/>
            <person name="Govers F."/>
            <person name="Birch P.R."/>
            <person name="Whisson S.C."/>
            <person name="Judelson H.S."/>
            <person name="Nusbaum C."/>
        </authorList>
    </citation>
    <scope>NUCLEOTIDE SEQUENCE [LARGE SCALE GENOMIC DNA]</scope>
    <source>
        <strain evidence="3">T30-4</strain>
    </source>
</reference>
<evidence type="ECO:0000313" key="2">
    <source>
        <dbReference type="EMBL" id="EEY57767.1"/>
    </source>
</evidence>
<dbReference type="InParanoid" id="D0MQJ8"/>
<feature type="region of interest" description="Disordered" evidence="1">
    <location>
        <begin position="21"/>
        <end position="61"/>
    </location>
</feature>
<gene>
    <name evidence="2" type="ORF">PITG_00340</name>
</gene>